<dbReference type="EMBL" id="BQNB010009730">
    <property type="protein sequence ID" value="GJS67605.1"/>
    <property type="molecule type" value="Genomic_DNA"/>
</dbReference>
<accession>A0ABQ4XQG4</accession>
<organism evidence="1 2">
    <name type="scientific">Tanacetum coccineum</name>
    <dbReference type="NCBI Taxonomy" id="301880"/>
    <lineage>
        <taxon>Eukaryota</taxon>
        <taxon>Viridiplantae</taxon>
        <taxon>Streptophyta</taxon>
        <taxon>Embryophyta</taxon>
        <taxon>Tracheophyta</taxon>
        <taxon>Spermatophyta</taxon>
        <taxon>Magnoliopsida</taxon>
        <taxon>eudicotyledons</taxon>
        <taxon>Gunneridae</taxon>
        <taxon>Pentapetalae</taxon>
        <taxon>asterids</taxon>
        <taxon>campanulids</taxon>
        <taxon>Asterales</taxon>
        <taxon>Asteraceae</taxon>
        <taxon>Asteroideae</taxon>
        <taxon>Anthemideae</taxon>
        <taxon>Anthemidinae</taxon>
        <taxon>Tanacetum</taxon>
    </lineage>
</organism>
<gene>
    <name evidence="1" type="ORF">Tco_0682169</name>
</gene>
<keyword evidence="2" id="KW-1185">Reference proteome</keyword>
<evidence type="ECO:0000313" key="1">
    <source>
        <dbReference type="EMBL" id="GJS67605.1"/>
    </source>
</evidence>
<protein>
    <submittedName>
        <fullName evidence="1">Uncharacterized protein</fullName>
    </submittedName>
</protein>
<reference evidence="1" key="2">
    <citation type="submission" date="2022-01" db="EMBL/GenBank/DDBJ databases">
        <authorList>
            <person name="Yamashiro T."/>
            <person name="Shiraishi A."/>
            <person name="Satake H."/>
            <person name="Nakayama K."/>
        </authorList>
    </citation>
    <scope>NUCLEOTIDE SEQUENCE</scope>
</reference>
<comment type="caution">
    <text evidence="1">The sequence shown here is derived from an EMBL/GenBank/DDBJ whole genome shotgun (WGS) entry which is preliminary data.</text>
</comment>
<dbReference type="Proteomes" id="UP001151760">
    <property type="component" value="Unassembled WGS sequence"/>
</dbReference>
<evidence type="ECO:0000313" key="2">
    <source>
        <dbReference type="Proteomes" id="UP001151760"/>
    </source>
</evidence>
<proteinExistence type="predicted"/>
<reference evidence="1" key="1">
    <citation type="journal article" date="2022" name="Int. J. Mol. Sci.">
        <title>Draft Genome of Tanacetum Coccineum: Genomic Comparison of Closely Related Tanacetum-Family Plants.</title>
        <authorList>
            <person name="Yamashiro T."/>
            <person name="Shiraishi A."/>
            <person name="Nakayama K."/>
            <person name="Satake H."/>
        </authorList>
    </citation>
    <scope>NUCLEOTIDE SEQUENCE</scope>
</reference>
<name>A0ABQ4XQG4_9ASTR</name>
<sequence>MIQTLSAQRYNRALCLSLVVSYTFEHSGCVRFKALYGEECALSDPCSMSEIWRSSLIGPELVQEMTDKVVLVKEKPKAARDSHKTRSFIRVLRTHDSGRLWQVVREFSMIGGWLDGSGCVLVEGGLDLGGGGIGKGVGWCIRGVELNGELVGVEFGCDGCDQLCVLICSGDAEWVIGREGWYIVIREIEFTMLGVWTIGGEVKIRAVVDYRVCVKGDKIGGVLYEWEGGLCGQSVQNNLRDVVGWGDTLLVEERLSWKWFINEDDGRDGVYREKKGGWGQVGDMVGSESGGGK</sequence>